<organism evidence="1 2">
    <name type="scientific">Hominisplanchenecus murintestinalis</name>
    <dbReference type="NCBI Taxonomy" id="2941517"/>
    <lineage>
        <taxon>Bacteria</taxon>
        <taxon>Bacillati</taxon>
        <taxon>Bacillota</taxon>
        <taxon>Clostridia</taxon>
        <taxon>Lachnospirales</taxon>
        <taxon>Lachnospiraceae</taxon>
        <taxon>Hominisplanchenecus</taxon>
    </lineage>
</organism>
<keyword evidence="1" id="KW-0067">ATP-binding</keyword>
<gene>
    <name evidence="1" type="ORF">E5357_06585</name>
</gene>
<accession>A0AC61R018</accession>
<protein>
    <submittedName>
        <fullName evidence="1">Helicase</fullName>
    </submittedName>
</protein>
<comment type="caution">
    <text evidence="1">The sequence shown here is derived from an EMBL/GenBank/DDBJ whole genome shotgun (WGS) entry which is preliminary data.</text>
</comment>
<dbReference type="Proteomes" id="UP000307720">
    <property type="component" value="Unassembled WGS sequence"/>
</dbReference>
<evidence type="ECO:0000313" key="1">
    <source>
        <dbReference type="EMBL" id="TGX99091.1"/>
    </source>
</evidence>
<sequence length="355" mass="39046">MLEPCEGKLSCTVLRGEGGSNTADLPDQILENKQKFISQIMTSKSPVRACEDVDDTALSYAEIKALATGNPYIKEKMDLDIQVSKLKLLKANHTSQKYRLETEIARNYPVKITALKERIAGLKADAEAVKPLLEKDKEKDDFSMVIGGKAYTDRKEAGTALIAACAGLKAVKTAGQIGEFHGFTLSANFDSFNQTYQLTIKRQCSYQIEVGKDPLGNLQRISNALSGIEKKLTESEVKLETVQQQLATAREEVEKPFAKEDELAEKIERLSELNALLNMDDKGPSEALGMEEDVQEVADRPRKAVSYAGRVSDASRIADGARKPSVLGKLKEAKDRLAGNHKGSQKLAKKKEQEL</sequence>
<name>A0AC61R018_9FIRM</name>
<proteinExistence type="predicted"/>
<keyword evidence="1" id="KW-0347">Helicase</keyword>
<keyword evidence="1" id="KW-0378">Hydrolase</keyword>
<dbReference type="EMBL" id="SRZB01000010">
    <property type="protein sequence ID" value="TGX99091.1"/>
    <property type="molecule type" value="Genomic_DNA"/>
</dbReference>
<keyword evidence="1" id="KW-0547">Nucleotide-binding</keyword>
<evidence type="ECO:0000313" key="2">
    <source>
        <dbReference type="Proteomes" id="UP000307720"/>
    </source>
</evidence>
<reference evidence="1" key="1">
    <citation type="submission" date="2019-04" db="EMBL/GenBank/DDBJ databases">
        <title>Microbes associate with the intestines of laboratory mice.</title>
        <authorList>
            <person name="Navarre W."/>
            <person name="Wong E."/>
            <person name="Huang K."/>
            <person name="Tropini C."/>
            <person name="Ng K."/>
            <person name="Yu B."/>
        </authorList>
    </citation>
    <scope>NUCLEOTIDE SEQUENCE</scope>
    <source>
        <strain evidence="1">NM72_1-8</strain>
    </source>
</reference>
<keyword evidence="2" id="KW-1185">Reference proteome</keyword>